<dbReference type="FunFam" id="3.30.300.70:FF:000001">
    <property type="entry name" value="Ribosome maturation factor RimP"/>
    <property type="match status" value="1"/>
</dbReference>
<dbReference type="FunFam" id="2.30.30.180:FF:000001">
    <property type="entry name" value="Ribosome maturation factor RimP"/>
    <property type="match status" value="1"/>
</dbReference>
<dbReference type="InterPro" id="IPR028998">
    <property type="entry name" value="RimP_C"/>
</dbReference>
<name>A0A090IJ36_9GAMM</name>
<keyword evidence="1 3" id="KW-0963">Cytoplasm</keyword>
<evidence type="ECO:0000256" key="1">
    <source>
        <dbReference type="ARBA" id="ARBA00022490"/>
    </source>
</evidence>
<dbReference type="PANTHER" id="PTHR33867:SF1">
    <property type="entry name" value="RIBOSOME MATURATION FACTOR RIMP"/>
    <property type="match status" value="1"/>
</dbReference>
<dbReference type="InterPro" id="IPR035956">
    <property type="entry name" value="RimP_N_sf"/>
</dbReference>
<evidence type="ECO:0000256" key="2">
    <source>
        <dbReference type="ARBA" id="ARBA00022517"/>
    </source>
</evidence>
<comment type="function">
    <text evidence="3">Required for maturation of 30S ribosomal subunits.</text>
</comment>
<evidence type="ECO:0000259" key="5">
    <source>
        <dbReference type="Pfam" id="PF17384"/>
    </source>
</evidence>
<proteinExistence type="inferred from homology"/>
<dbReference type="AlphaFoldDB" id="A0A090IJ36"/>
<dbReference type="Proteomes" id="UP000032427">
    <property type="component" value="Chromosome 1"/>
</dbReference>
<feature type="domain" description="Ribosome maturation factor RimP C-terminal" evidence="5">
    <location>
        <begin position="86"/>
        <end position="151"/>
    </location>
</feature>
<comment type="subcellular location">
    <subcellularLocation>
        <location evidence="3">Cytoplasm</location>
    </subcellularLocation>
</comment>
<dbReference type="InterPro" id="IPR028989">
    <property type="entry name" value="RimP_N"/>
</dbReference>
<dbReference type="STRING" id="80852.AWOD_I_0477"/>
<dbReference type="GeneID" id="28540025"/>
<dbReference type="PATRIC" id="fig|80852.17.peg.484"/>
<organism evidence="6 7">
    <name type="scientific">Aliivibrio wodanis</name>
    <dbReference type="NCBI Taxonomy" id="80852"/>
    <lineage>
        <taxon>Bacteria</taxon>
        <taxon>Pseudomonadati</taxon>
        <taxon>Pseudomonadota</taxon>
        <taxon>Gammaproteobacteria</taxon>
        <taxon>Vibrionales</taxon>
        <taxon>Vibrionaceae</taxon>
        <taxon>Aliivibrio</taxon>
    </lineage>
</organism>
<dbReference type="PANTHER" id="PTHR33867">
    <property type="entry name" value="RIBOSOME MATURATION FACTOR RIMP"/>
    <property type="match status" value="1"/>
</dbReference>
<dbReference type="Pfam" id="PF02576">
    <property type="entry name" value="RimP_N"/>
    <property type="match status" value="1"/>
</dbReference>
<dbReference type="GO" id="GO:0005829">
    <property type="term" value="C:cytosol"/>
    <property type="evidence" value="ECO:0007669"/>
    <property type="project" value="TreeGrafter"/>
</dbReference>
<evidence type="ECO:0000259" key="4">
    <source>
        <dbReference type="Pfam" id="PF02576"/>
    </source>
</evidence>
<gene>
    <name evidence="3" type="primary">rimP</name>
    <name evidence="6" type="ORF">AWOD_I_0477</name>
</gene>
<accession>A0A090IJ36</accession>
<dbReference type="CDD" id="cd01734">
    <property type="entry name" value="YlxS_C"/>
    <property type="match status" value="1"/>
</dbReference>
<dbReference type="Pfam" id="PF17384">
    <property type="entry name" value="DUF150_C"/>
    <property type="match status" value="1"/>
</dbReference>
<dbReference type="HAMAP" id="MF_01077">
    <property type="entry name" value="RimP"/>
    <property type="match status" value="1"/>
</dbReference>
<evidence type="ECO:0000256" key="3">
    <source>
        <dbReference type="HAMAP-Rule" id="MF_01077"/>
    </source>
</evidence>
<dbReference type="KEGG" id="awd:AWOD_I_0477"/>
<dbReference type="GO" id="GO:0006412">
    <property type="term" value="P:translation"/>
    <property type="evidence" value="ECO:0007669"/>
    <property type="project" value="TreeGrafter"/>
</dbReference>
<dbReference type="Gene3D" id="3.30.300.70">
    <property type="entry name" value="RimP-like superfamily, N-terminal"/>
    <property type="match status" value="1"/>
</dbReference>
<protein>
    <recommendedName>
        <fullName evidence="3">Ribosome maturation factor RimP</fullName>
    </recommendedName>
</protein>
<dbReference type="OrthoDB" id="9805006at2"/>
<feature type="domain" description="Ribosome maturation factor RimP N-terminal" evidence="4">
    <location>
        <begin position="12"/>
        <end position="83"/>
    </location>
</feature>
<dbReference type="SUPFAM" id="SSF75420">
    <property type="entry name" value="YhbC-like, N-terminal domain"/>
    <property type="match status" value="1"/>
</dbReference>
<keyword evidence="2 3" id="KW-0690">Ribosome biogenesis</keyword>
<comment type="similarity">
    <text evidence="3">Belongs to the RimP family.</text>
</comment>
<dbReference type="HOGENOM" id="CLU_070525_1_1_6"/>
<dbReference type="EMBL" id="LN554846">
    <property type="protein sequence ID" value="CED70571.1"/>
    <property type="molecule type" value="Genomic_DNA"/>
</dbReference>
<evidence type="ECO:0000313" key="6">
    <source>
        <dbReference type="EMBL" id="CED70571.1"/>
    </source>
</evidence>
<dbReference type="GO" id="GO:0000028">
    <property type="term" value="P:ribosomal small subunit assembly"/>
    <property type="evidence" value="ECO:0007669"/>
    <property type="project" value="TreeGrafter"/>
</dbReference>
<keyword evidence="7" id="KW-1185">Reference proteome</keyword>
<dbReference type="SUPFAM" id="SSF74942">
    <property type="entry name" value="YhbC-like, C-terminal domain"/>
    <property type="match status" value="1"/>
</dbReference>
<sequence>MTGLERQLTEMLEAPVGALGYELVGLEFIRAGEHSTLRVFIDHENGIFVEDCAEASRQISAVMDVEDPITVAYNLEVSSPGLERPLFKAAHYQQFVGHEVSLVLKMPMNNRRKWKGDILEVNGEIVTVTVDGNNEEFALSNISKANLVPKF</sequence>
<reference evidence="7" key="1">
    <citation type="submission" date="2014-09" db="EMBL/GenBank/DDBJ databases">
        <authorList>
            <person name="Hjerde E."/>
        </authorList>
    </citation>
    <scope>NUCLEOTIDE SEQUENCE [LARGE SCALE GENOMIC DNA]</scope>
    <source>
        <strain evidence="7">06/09/139</strain>
    </source>
</reference>
<dbReference type="NCBIfam" id="NF000927">
    <property type="entry name" value="PRK00092.1-1"/>
    <property type="match status" value="1"/>
</dbReference>
<evidence type="ECO:0000313" key="7">
    <source>
        <dbReference type="Proteomes" id="UP000032427"/>
    </source>
</evidence>
<dbReference type="InterPro" id="IPR036847">
    <property type="entry name" value="RimP_C_sf"/>
</dbReference>
<dbReference type="InterPro" id="IPR003728">
    <property type="entry name" value="Ribosome_maturation_RimP"/>
</dbReference>
<dbReference type="Gene3D" id="2.30.30.180">
    <property type="entry name" value="Ribosome maturation factor RimP, C-terminal domain"/>
    <property type="match status" value="1"/>
</dbReference>